<dbReference type="InterPro" id="IPR029062">
    <property type="entry name" value="Class_I_gatase-like"/>
</dbReference>
<dbReference type="PANTHER" id="PTHR36447">
    <property type="entry name" value="BETA-GALACTOSIDASE GANA"/>
    <property type="match status" value="1"/>
</dbReference>
<keyword evidence="5" id="KW-1185">Reference proteome</keyword>
<reference evidence="4 5" key="1">
    <citation type="submission" date="2018-01" db="EMBL/GenBank/DDBJ databases">
        <title>Genome sequence of a Cantenovulum-like bacteria.</title>
        <authorList>
            <person name="Tan W.R."/>
            <person name="Lau N.-S."/>
            <person name="Go F."/>
            <person name="Amirul A.-A.A."/>
        </authorList>
    </citation>
    <scope>NUCLEOTIDE SEQUENCE [LARGE SCALE GENOMIC DNA]</scope>
    <source>
        <strain evidence="4 5">CCB-QB4</strain>
    </source>
</reference>
<evidence type="ECO:0000256" key="2">
    <source>
        <dbReference type="SAM" id="MobiDB-lite"/>
    </source>
</evidence>
<dbReference type="Proteomes" id="UP000244441">
    <property type="component" value="Chromosome"/>
</dbReference>
<feature type="region of interest" description="Disordered" evidence="2">
    <location>
        <begin position="23"/>
        <end position="56"/>
    </location>
</feature>
<feature type="compositionally biased region" description="Polar residues" evidence="2">
    <location>
        <begin position="41"/>
        <end position="52"/>
    </location>
</feature>
<dbReference type="PROSITE" id="PS51257">
    <property type="entry name" value="PROKAR_LIPOPROTEIN"/>
    <property type="match status" value="1"/>
</dbReference>
<dbReference type="PANTHER" id="PTHR36447:SF1">
    <property type="entry name" value="BETA-GALACTOSIDASE GANA"/>
    <property type="match status" value="1"/>
</dbReference>
<proteinExistence type="predicted"/>
<dbReference type="KEGG" id="cate:C2869_06545"/>
<dbReference type="InterPro" id="IPR003476">
    <property type="entry name" value="Glyco_hydro_42"/>
</dbReference>
<dbReference type="EMBL" id="CP026604">
    <property type="protein sequence ID" value="AWB66119.1"/>
    <property type="molecule type" value="Genomic_DNA"/>
</dbReference>
<dbReference type="CDD" id="cd03143">
    <property type="entry name" value="A4_beta-galactosidase_middle_domain"/>
    <property type="match status" value="1"/>
</dbReference>
<evidence type="ECO:0000313" key="4">
    <source>
        <dbReference type="EMBL" id="AWB66119.1"/>
    </source>
</evidence>
<gene>
    <name evidence="4" type="ORF">C2869_06545</name>
</gene>
<feature type="signal peptide" evidence="3">
    <location>
        <begin position="1"/>
        <end position="23"/>
    </location>
</feature>
<evidence type="ECO:0000256" key="3">
    <source>
        <dbReference type="SAM" id="SignalP"/>
    </source>
</evidence>
<keyword evidence="3" id="KW-0732">Signal</keyword>
<evidence type="ECO:0000313" key="5">
    <source>
        <dbReference type="Proteomes" id="UP000244441"/>
    </source>
</evidence>
<dbReference type="Gene3D" id="3.20.20.80">
    <property type="entry name" value="Glycosidases"/>
    <property type="match status" value="1"/>
</dbReference>
<protein>
    <submittedName>
        <fullName evidence="4">Glycoside hydrolase family 42</fullName>
    </submittedName>
</protein>
<name>A0A2S0VPJ5_9ALTE</name>
<dbReference type="RefSeq" id="WP_108602191.1">
    <property type="nucleotide sequence ID" value="NZ_CP026604.1"/>
</dbReference>
<dbReference type="GO" id="GO:0004565">
    <property type="term" value="F:beta-galactosidase activity"/>
    <property type="evidence" value="ECO:0007669"/>
    <property type="project" value="InterPro"/>
</dbReference>
<accession>A0A2S0VPJ5</accession>
<dbReference type="GO" id="GO:0005975">
    <property type="term" value="P:carbohydrate metabolic process"/>
    <property type="evidence" value="ECO:0007669"/>
    <property type="project" value="InterPro"/>
</dbReference>
<dbReference type="AlphaFoldDB" id="A0A2S0VPJ5"/>
<sequence>MKRHLLGASVASALLLLSACNGSGSSSTKNIEPKSAEASMESGQTQNANSAPISPLEREARGKIEQLLSMMETAKAKNIDVTREETIVWFAKQFLKFANWDEANPEAIEAAFGYERYYAANKKQLAADLPTFERQKVIEIVDKGIGVLGQELRGEIKRRPVRKVDWQNTKAGDNMFVSNGKPIFPYDYFSKTVGQPLTNTDIYNDHLGALYHGGEDLYPVDHDRAINSFLLKEDGTFDQQLMEELTRIPDTNIGFLVYWIMGIPEWVEQREPEVRKGRSLFTGFDVDNPLAREVWGKIIRETGRLTKGKKVTELGFVLANEPHWFSEKDHWTARFHEMTELSSYTVKKFQNWLNAKYSGDITELNRNWGSAFASFTHVQVAIPMDKALLGTAQWYDWMRYNMDRGTEWFKFMQDELHAVNPDADTHIKIMPRMFMENSRSGGIDTEALAELTTMVGHDAKSLGSKNIRPSKSSKWLERYAYYWSGVSMFHDFMESVAPDKINVNSESHFLSSGQWRDLDTRTSYVRSVYWLATLGGMDANMAWFWARDPDGSPEDRLEGELNFFDPGLAGAYAGSNNMQPHVSNEYTQVMFDMNSFSEEIIALREQRRPVRLFYTETTAINTKDYMTQGYKLYEALHFEGFPLGYVTNNIIQKQDNKNWDVVVVHNTPYVTDHEFATLQSYLTNGGTVIVDSKKSLSLNEYGKPRAQQLTAGKGKLLVLNTHDIDKIKQAALGAIKPASLPAVVVKEENGKPYKTTSWRVVDNGKGGYTAILFNLGHDTAKLQLSLQNGQGFTITDMMTSNAMPSSFAIQSEDVLLLEVMPN</sequence>
<organism evidence="4 5">
    <name type="scientific">Saccharobesus litoralis</name>
    <dbReference type="NCBI Taxonomy" id="2172099"/>
    <lineage>
        <taxon>Bacteria</taxon>
        <taxon>Pseudomonadati</taxon>
        <taxon>Pseudomonadota</taxon>
        <taxon>Gammaproteobacteria</taxon>
        <taxon>Alteromonadales</taxon>
        <taxon>Alteromonadaceae</taxon>
        <taxon>Saccharobesus</taxon>
    </lineage>
</organism>
<dbReference type="OrthoDB" id="1387316at2"/>
<evidence type="ECO:0000256" key="1">
    <source>
        <dbReference type="SAM" id="Coils"/>
    </source>
</evidence>
<feature type="chain" id="PRO_5015578081" evidence="3">
    <location>
        <begin position="24"/>
        <end position="822"/>
    </location>
</feature>
<feature type="coiled-coil region" evidence="1">
    <location>
        <begin position="57"/>
        <end position="84"/>
    </location>
</feature>
<dbReference type="SUPFAM" id="SSF51445">
    <property type="entry name" value="(Trans)glycosidases"/>
    <property type="match status" value="1"/>
</dbReference>
<keyword evidence="1" id="KW-0175">Coiled coil</keyword>
<dbReference type="InterPro" id="IPR017853">
    <property type="entry name" value="GH"/>
</dbReference>
<dbReference type="SMR" id="A0A2S0VPJ5"/>
<keyword evidence="4" id="KW-0378">Hydrolase</keyword>
<dbReference type="Gene3D" id="3.40.50.880">
    <property type="match status" value="1"/>
</dbReference>